<dbReference type="AlphaFoldDB" id="A0A1Y5TZP5"/>
<keyword evidence="3" id="KW-1185">Reference proteome</keyword>
<name>A0A1Y5TZP5_9RHOB</name>
<sequence length="161" mass="18195">MINKFARDLIEHWHLGFVATADADGNPNVSPKGTFVIHDETTIGFAEMRSPDTLANIAVRPQVEVNFIDILTRRGVLIKGEASFVPRDDARYPSLRPTYTNRWPELEPMFSGFVIIKLLSCKPLATPSYDLGVTSEDLRAKWVQRVRDINIIHKGSEIEEC</sequence>
<feature type="domain" description="Pyridoxamine 5'-phosphate oxidase N-terminal" evidence="1">
    <location>
        <begin position="4"/>
        <end position="116"/>
    </location>
</feature>
<reference evidence="2 3" key="1">
    <citation type="submission" date="2017-03" db="EMBL/GenBank/DDBJ databases">
        <authorList>
            <person name="Afonso C.L."/>
            <person name="Miller P.J."/>
            <person name="Scott M.A."/>
            <person name="Spackman E."/>
            <person name="Goraichik I."/>
            <person name="Dimitrov K.M."/>
            <person name="Suarez D.L."/>
            <person name="Swayne D.E."/>
        </authorList>
    </citation>
    <scope>NUCLEOTIDE SEQUENCE [LARGE SCALE GENOMIC DNA]</scope>
    <source>
        <strain evidence="2 3">CECT 7639</strain>
    </source>
</reference>
<dbReference type="PANTHER" id="PTHR40660:SF1">
    <property type="entry name" value="5'-PHOSPHATE OXIDASE PUTATIVE DOMAIN-CONTAINING PROTEIN-RELATED"/>
    <property type="match status" value="1"/>
</dbReference>
<proteinExistence type="predicted"/>
<dbReference type="InterPro" id="IPR012349">
    <property type="entry name" value="Split_barrel_FMN-bd"/>
</dbReference>
<dbReference type="RefSeq" id="WP_165759876.1">
    <property type="nucleotide sequence ID" value="NZ_FWFO01000007.1"/>
</dbReference>
<dbReference type="EMBL" id="FWFO01000007">
    <property type="protein sequence ID" value="SLN72344.1"/>
    <property type="molecule type" value="Genomic_DNA"/>
</dbReference>
<dbReference type="PANTHER" id="PTHR40660">
    <property type="entry name" value="5'-PHOSPHATE OXIDASE PUTATIVE DOMAIN-CONTAINING PROTEIN-RELATED"/>
    <property type="match status" value="1"/>
</dbReference>
<dbReference type="Gene3D" id="2.30.110.10">
    <property type="entry name" value="Electron Transport, Fmn-binding Protein, Chain A"/>
    <property type="match status" value="1"/>
</dbReference>
<organism evidence="2 3">
    <name type="scientific">Falsiruegeria litorea R37</name>
    <dbReference type="NCBI Taxonomy" id="1200284"/>
    <lineage>
        <taxon>Bacteria</taxon>
        <taxon>Pseudomonadati</taxon>
        <taxon>Pseudomonadota</taxon>
        <taxon>Alphaproteobacteria</taxon>
        <taxon>Rhodobacterales</taxon>
        <taxon>Roseobacteraceae</taxon>
        <taxon>Falsiruegeria</taxon>
    </lineage>
</organism>
<dbReference type="Proteomes" id="UP000193077">
    <property type="component" value="Unassembled WGS sequence"/>
</dbReference>
<evidence type="ECO:0000313" key="2">
    <source>
        <dbReference type="EMBL" id="SLN72344.1"/>
    </source>
</evidence>
<dbReference type="Pfam" id="PF01243">
    <property type="entry name" value="PNPOx_N"/>
    <property type="match status" value="1"/>
</dbReference>
<gene>
    <name evidence="2" type="ORF">TRL7639_04308</name>
</gene>
<dbReference type="InterPro" id="IPR011576">
    <property type="entry name" value="Pyridox_Oxase_N"/>
</dbReference>
<evidence type="ECO:0000313" key="3">
    <source>
        <dbReference type="Proteomes" id="UP000193077"/>
    </source>
</evidence>
<evidence type="ECO:0000259" key="1">
    <source>
        <dbReference type="Pfam" id="PF01243"/>
    </source>
</evidence>
<dbReference type="SUPFAM" id="SSF50475">
    <property type="entry name" value="FMN-binding split barrel"/>
    <property type="match status" value="1"/>
</dbReference>
<protein>
    <submittedName>
        <fullName evidence="2">Pyridoxamine 5'-phosphate oxidase</fullName>
    </submittedName>
</protein>
<accession>A0A1Y5TZP5</accession>